<dbReference type="Proteomes" id="UP000789702">
    <property type="component" value="Unassembled WGS sequence"/>
</dbReference>
<evidence type="ECO:0000313" key="1">
    <source>
        <dbReference type="EMBL" id="CAG8514876.1"/>
    </source>
</evidence>
<dbReference type="EMBL" id="CAJVPU010003207">
    <property type="protein sequence ID" value="CAG8514876.1"/>
    <property type="molecule type" value="Genomic_DNA"/>
</dbReference>
<keyword evidence="2" id="KW-1185">Reference proteome</keyword>
<organism evidence="1 2">
    <name type="scientific">Dentiscutata heterogama</name>
    <dbReference type="NCBI Taxonomy" id="1316150"/>
    <lineage>
        <taxon>Eukaryota</taxon>
        <taxon>Fungi</taxon>
        <taxon>Fungi incertae sedis</taxon>
        <taxon>Mucoromycota</taxon>
        <taxon>Glomeromycotina</taxon>
        <taxon>Glomeromycetes</taxon>
        <taxon>Diversisporales</taxon>
        <taxon>Gigasporaceae</taxon>
        <taxon>Dentiscutata</taxon>
    </lineage>
</organism>
<reference evidence="1" key="1">
    <citation type="submission" date="2021-06" db="EMBL/GenBank/DDBJ databases">
        <authorList>
            <person name="Kallberg Y."/>
            <person name="Tangrot J."/>
            <person name="Rosling A."/>
        </authorList>
    </citation>
    <scope>NUCLEOTIDE SEQUENCE</scope>
    <source>
        <strain evidence="1">IL203A</strain>
    </source>
</reference>
<evidence type="ECO:0000313" key="2">
    <source>
        <dbReference type="Proteomes" id="UP000789702"/>
    </source>
</evidence>
<feature type="non-terminal residue" evidence="1">
    <location>
        <position position="1"/>
    </location>
</feature>
<protein>
    <submittedName>
        <fullName evidence="1">9982_t:CDS:1</fullName>
    </submittedName>
</protein>
<proteinExistence type="predicted"/>
<comment type="caution">
    <text evidence="1">The sequence shown here is derived from an EMBL/GenBank/DDBJ whole genome shotgun (WGS) entry which is preliminary data.</text>
</comment>
<sequence length="97" mass="10763">GKLEGETPIIYDFHGFPEELYRQEYHSKGSPKLADRIVDLLTKAKFKATVDTTRGLDHGVWVPFKVAIPEPKDLHKQAHPTDDHLVPIHVAAGAAGQ</sequence>
<gene>
    <name evidence="1" type="ORF">DHETER_LOCUS3633</name>
</gene>
<accession>A0ACA9L9Q1</accession>
<name>A0ACA9L9Q1_9GLOM</name>